<dbReference type="Gene3D" id="1.10.40.60">
    <property type="entry name" value="EpsJ-like"/>
    <property type="match status" value="2"/>
</dbReference>
<keyword evidence="4 10" id="KW-1003">Cell membrane</keyword>
<reference evidence="14 15" key="1">
    <citation type="submission" date="2018-06" db="EMBL/GenBank/DDBJ databases">
        <title>OYT1 Genome Sequencing.</title>
        <authorList>
            <person name="Kato S."/>
            <person name="Itoh T."/>
            <person name="Ohkuma M."/>
        </authorList>
    </citation>
    <scope>NUCLEOTIDE SEQUENCE [LARGE SCALE GENOMIC DNA]</scope>
    <source>
        <strain evidence="14 15">OYT1</strain>
    </source>
</reference>
<keyword evidence="15" id="KW-1185">Reference proteome</keyword>
<dbReference type="GO" id="GO:0009306">
    <property type="term" value="P:protein secretion"/>
    <property type="evidence" value="ECO:0007669"/>
    <property type="project" value="InterPro"/>
</dbReference>
<dbReference type="SUPFAM" id="SSF54523">
    <property type="entry name" value="Pili subunits"/>
    <property type="match status" value="1"/>
</dbReference>
<feature type="chain" id="PRO_5017435444" description="Type II secretion system protein K" evidence="11">
    <location>
        <begin position="23"/>
        <end position="291"/>
    </location>
</feature>
<evidence type="ECO:0000256" key="2">
    <source>
        <dbReference type="ARBA" id="ARBA00007246"/>
    </source>
</evidence>
<sequence>MAVVALSALAATAMMSAQSVWARQSELAADHIQAQMLVQVGVDWTRAVLSDDKRVSNEDHLAEPWALRLPSIPVENGSLQGHIEDQQGKFNLNNLIQDGKIDPYQLAHFQRLLSTLSLPPALAESLADWIDEDSEPQPQAGAEDGYYLGLQPPYLAANRPLIDVAELALVRGYDSKVRTRLRPYISALPFTTPVNVNTASAEVLAAVIDELDLQGARALVVRRDRAYFRDYSEFLNQLPKGVIAASDKVAFASDYFLVQMRVSIGSAQARSTALLVRTDTGWTDVLWRKML</sequence>
<comment type="subcellular location">
    <subcellularLocation>
        <location evidence="1 10">Cell inner membrane</location>
    </subcellularLocation>
</comment>
<evidence type="ECO:0000256" key="8">
    <source>
        <dbReference type="ARBA" id="ARBA00022989"/>
    </source>
</evidence>
<keyword evidence="5 10" id="KW-0997">Cell inner membrane</keyword>
<dbReference type="Pfam" id="PF21687">
    <property type="entry name" value="T2SSK_1st"/>
    <property type="match status" value="1"/>
</dbReference>
<evidence type="ECO:0000259" key="13">
    <source>
        <dbReference type="Pfam" id="PF21687"/>
    </source>
</evidence>
<evidence type="ECO:0000313" key="14">
    <source>
        <dbReference type="EMBL" id="BBE50704.1"/>
    </source>
</evidence>
<keyword evidence="11" id="KW-0732">Signal</keyword>
<evidence type="ECO:0000256" key="4">
    <source>
        <dbReference type="ARBA" id="ARBA00022475"/>
    </source>
</evidence>
<dbReference type="PANTHER" id="PTHR38831">
    <property type="entry name" value="TYPE II SECRETION SYSTEM PROTEIN K"/>
    <property type="match status" value="1"/>
</dbReference>
<keyword evidence="3 10" id="KW-0813">Transport</keyword>
<dbReference type="EMBL" id="AP018738">
    <property type="protein sequence ID" value="BBE50704.1"/>
    <property type="molecule type" value="Genomic_DNA"/>
</dbReference>
<dbReference type="InterPro" id="IPR049179">
    <property type="entry name" value="T2SSK_SAM-like_2nd"/>
</dbReference>
<organism evidence="14 15">
    <name type="scientific">Ferriphaselus amnicola</name>
    <dbReference type="NCBI Taxonomy" id="1188319"/>
    <lineage>
        <taxon>Bacteria</taxon>
        <taxon>Pseudomonadati</taxon>
        <taxon>Pseudomonadota</taxon>
        <taxon>Betaproteobacteria</taxon>
        <taxon>Nitrosomonadales</taxon>
        <taxon>Gallionellaceae</taxon>
        <taxon>Ferriphaselus</taxon>
    </lineage>
</organism>
<feature type="signal peptide" evidence="11">
    <location>
        <begin position="1"/>
        <end position="22"/>
    </location>
</feature>
<evidence type="ECO:0000256" key="5">
    <source>
        <dbReference type="ARBA" id="ARBA00022519"/>
    </source>
</evidence>
<dbReference type="Gene3D" id="3.30.1300.30">
    <property type="entry name" value="GSPII I/J protein-like"/>
    <property type="match status" value="1"/>
</dbReference>
<comment type="similarity">
    <text evidence="2 10">Belongs to the GSP K family.</text>
</comment>
<dbReference type="NCBIfam" id="NF037980">
    <property type="entry name" value="T2SS_GspK"/>
    <property type="match status" value="1"/>
</dbReference>
<keyword evidence="8" id="KW-1133">Transmembrane helix</keyword>
<dbReference type="GO" id="GO:0005886">
    <property type="term" value="C:plasma membrane"/>
    <property type="evidence" value="ECO:0007669"/>
    <property type="project" value="UniProtKB-SubCell"/>
</dbReference>
<dbReference type="STRING" id="1188319.OYT1_02647"/>
<accession>A0A2Z6GB81</accession>
<feature type="domain" description="T2SS protein K first SAM-like" evidence="13">
    <location>
        <begin position="88"/>
        <end position="189"/>
    </location>
</feature>
<proteinExistence type="inferred from homology"/>
<dbReference type="AlphaFoldDB" id="A0A2Z6GB81"/>
<evidence type="ECO:0000256" key="7">
    <source>
        <dbReference type="ARBA" id="ARBA00022927"/>
    </source>
</evidence>
<evidence type="ECO:0000256" key="9">
    <source>
        <dbReference type="ARBA" id="ARBA00023136"/>
    </source>
</evidence>
<dbReference type="PIRSF" id="PIRSF002786">
    <property type="entry name" value="XcpX"/>
    <property type="match status" value="1"/>
</dbReference>
<evidence type="ECO:0000256" key="11">
    <source>
        <dbReference type="SAM" id="SignalP"/>
    </source>
</evidence>
<evidence type="ECO:0000256" key="6">
    <source>
        <dbReference type="ARBA" id="ARBA00022692"/>
    </source>
</evidence>
<keyword evidence="6" id="KW-0812">Transmembrane</keyword>
<dbReference type="InterPro" id="IPR045584">
    <property type="entry name" value="Pilin-like"/>
</dbReference>
<dbReference type="PANTHER" id="PTHR38831:SF1">
    <property type="entry name" value="TYPE II SECRETION SYSTEM PROTEIN K-RELATED"/>
    <property type="match status" value="1"/>
</dbReference>
<evidence type="ECO:0000256" key="1">
    <source>
        <dbReference type="ARBA" id="ARBA00004533"/>
    </source>
</evidence>
<dbReference type="Proteomes" id="UP000033070">
    <property type="component" value="Chromosome"/>
</dbReference>
<keyword evidence="9 10" id="KW-0472">Membrane</keyword>
<dbReference type="InterPro" id="IPR038072">
    <property type="entry name" value="GspK_central_sf"/>
</dbReference>
<feature type="domain" description="T2SS protein K second SAM-like" evidence="12">
    <location>
        <begin position="194"/>
        <end position="240"/>
    </location>
</feature>
<name>A0A2Z6GB81_9PROT</name>
<dbReference type="SUPFAM" id="SSF158544">
    <property type="entry name" value="GspK insert domain-like"/>
    <property type="match status" value="1"/>
</dbReference>
<dbReference type="KEGG" id="fam:OYT1_ch1144"/>
<dbReference type="InterPro" id="IPR005628">
    <property type="entry name" value="GspK"/>
</dbReference>
<evidence type="ECO:0000259" key="12">
    <source>
        <dbReference type="Pfam" id="PF03934"/>
    </source>
</evidence>
<dbReference type="Pfam" id="PF03934">
    <property type="entry name" value="T2SSK"/>
    <property type="match status" value="1"/>
</dbReference>
<keyword evidence="7" id="KW-0653">Protein transport</keyword>
<protein>
    <recommendedName>
        <fullName evidence="10">Type II secretion system protein K</fullName>
    </recommendedName>
</protein>
<evidence type="ECO:0000256" key="10">
    <source>
        <dbReference type="PIRNR" id="PIRNR002786"/>
    </source>
</evidence>
<evidence type="ECO:0000313" key="15">
    <source>
        <dbReference type="Proteomes" id="UP000033070"/>
    </source>
</evidence>
<dbReference type="InterPro" id="IPR049031">
    <property type="entry name" value="T2SSK_SAM-like_1st"/>
</dbReference>
<gene>
    <name evidence="14" type="ORF">OYT1_ch1144</name>
</gene>
<evidence type="ECO:0000256" key="3">
    <source>
        <dbReference type="ARBA" id="ARBA00022448"/>
    </source>
</evidence>